<evidence type="ECO:0000256" key="6">
    <source>
        <dbReference type="ARBA" id="ARBA00029466"/>
    </source>
</evidence>
<evidence type="ECO:0000256" key="3">
    <source>
        <dbReference type="ARBA" id="ARBA00022763"/>
    </source>
</evidence>
<dbReference type="EMBL" id="MDKC01000023">
    <property type="protein sequence ID" value="ODG91519.1"/>
    <property type="molecule type" value="Genomic_DNA"/>
</dbReference>
<evidence type="ECO:0000313" key="8">
    <source>
        <dbReference type="Proteomes" id="UP000094580"/>
    </source>
</evidence>
<dbReference type="Gene3D" id="3.40.960.10">
    <property type="entry name" value="VSR Endonuclease"/>
    <property type="match status" value="1"/>
</dbReference>
<evidence type="ECO:0000256" key="1">
    <source>
        <dbReference type="ARBA" id="ARBA00022722"/>
    </source>
</evidence>
<dbReference type="SUPFAM" id="SSF52980">
    <property type="entry name" value="Restriction endonuclease-like"/>
    <property type="match status" value="1"/>
</dbReference>
<keyword evidence="4" id="KW-0378">Hydrolase</keyword>
<dbReference type="InterPro" id="IPR011335">
    <property type="entry name" value="Restrct_endonuc-II-like"/>
</dbReference>
<evidence type="ECO:0000256" key="5">
    <source>
        <dbReference type="ARBA" id="ARBA00023204"/>
    </source>
</evidence>
<dbReference type="Pfam" id="PF03852">
    <property type="entry name" value="Vsr"/>
    <property type="match status" value="1"/>
</dbReference>
<evidence type="ECO:0000256" key="2">
    <source>
        <dbReference type="ARBA" id="ARBA00022759"/>
    </source>
</evidence>
<comment type="similarity">
    <text evidence="6">Belongs to the Vsr family.</text>
</comment>
<sequence>MQKGIGFRKNVRKLVGNPDLAILKYKIVFFLCFMFSHSCPLHGNKPSSNLEYCKNLKRKIASEYEVISKKDGV</sequence>
<dbReference type="InterPro" id="IPR004603">
    <property type="entry name" value="DNA_mismatch_endonuc_vsr"/>
</dbReference>
<comment type="caution">
    <text evidence="7">The sequence shown here is derived from an EMBL/GenBank/DDBJ whole genome shotgun (WGS) entry which is preliminary data.</text>
</comment>
<dbReference type="Proteomes" id="UP000094580">
    <property type="component" value="Unassembled WGS sequence"/>
</dbReference>
<reference evidence="7 8" key="1">
    <citation type="submission" date="2016-07" db="EMBL/GenBank/DDBJ databases">
        <authorList>
            <person name="Townsley L."/>
            <person name="Shank E.A."/>
        </authorList>
    </citation>
    <scope>NUCLEOTIDE SEQUENCE [LARGE SCALE GENOMIC DNA]</scope>
    <source>
        <strain evidence="7 8">CH01</strain>
    </source>
</reference>
<evidence type="ECO:0000256" key="4">
    <source>
        <dbReference type="ARBA" id="ARBA00022801"/>
    </source>
</evidence>
<proteinExistence type="inferred from homology"/>
<protein>
    <submittedName>
        <fullName evidence="7">Uncharacterized protein</fullName>
    </submittedName>
</protein>
<keyword evidence="1" id="KW-0540">Nuclease</keyword>
<accession>A0ABX2ZQ92</accession>
<evidence type="ECO:0000313" key="7">
    <source>
        <dbReference type="EMBL" id="ODG91519.1"/>
    </source>
</evidence>
<gene>
    <name evidence="7" type="ORF">BED47_07660</name>
</gene>
<name>A0ABX2ZQ92_9BACI</name>
<keyword evidence="3" id="KW-0227">DNA damage</keyword>
<keyword evidence="2" id="KW-0255">Endonuclease</keyword>
<keyword evidence="5" id="KW-0234">DNA repair</keyword>
<keyword evidence="8" id="KW-1185">Reference proteome</keyword>
<organism evidence="7 8">
    <name type="scientific">Gottfriedia luciferensis</name>
    <dbReference type="NCBI Taxonomy" id="178774"/>
    <lineage>
        <taxon>Bacteria</taxon>
        <taxon>Bacillati</taxon>
        <taxon>Bacillota</taxon>
        <taxon>Bacilli</taxon>
        <taxon>Bacillales</taxon>
        <taxon>Bacillaceae</taxon>
        <taxon>Gottfriedia</taxon>
    </lineage>
</organism>